<dbReference type="PRINTS" id="PR01042">
    <property type="entry name" value="TRNASYNTHASP"/>
</dbReference>
<keyword evidence="5" id="KW-0436">Ligase</keyword>
<comment type="similarity">
    <text evidence="2">Belongs to the class-II aminoacyl-tRNA synthetase family. Type 2 subfamily.</text>
</comment>
<dbReference type="GO" id="GO:0017101">
    <property type="term" value="C:aminoacyl-tRNA synthetase multienzyme complex"/>
    <property type="evidence" value="ECO:0007669"/>
    <property type="project" value="TreeGrafter"/>
</dbReference>
<dbReference type="InterPro" id="IPR045864">
    <property type="entry name" value="aa-tRNA-synth_II/BPL/LPL"/>
</dbReference>
<dbReference type="GO" id="GO:0004815">
    <property type="term" value="F:aspartate-tRNA ligase activity"/>
    <property type="evidence" value="ECO:0007669"/>
    <property type="project" value="UniProtKB-EC"/>
</dbReference>
<dbReference type="GO" id="GO:0005829">
    <property type="term" value="C:cytosol"/>
    <property type="evidence" value="ECO:0007669"/>
    <property type="project" value="TreeGrafter"/>
</dbReference>
<dbReference type="FunFam" id="3.30.930.10:FF:000038">
    <property type="entry name" value="Aspartate--tRNA ligase"/>
    <property type="match status" value="1"/>
</dbReference>
<dbReference type="EC" id="6.1.1.12" evidence="3"/>
<evidence type="ECO:0000256" key="7">
    <source>
        <dbReference type="ARBA" id="ARBA00022840"/>
    </source>
</evidence>
<evidence type="ECO:0000256" key="10">
    <source>
        <dbReference type="ARBA" id="ARBA00047904"/>
    </source>
</evidence>
<keyword evidence="7" id="KW-0067">ATP-binding</keyword>
<feature type="domain" description="Aminoacyl-transfer RNA synthetases class-II family profile" evidence="13">
    <location>
        <begin position="263"/>
        <end position="567"/>
    </location>
</feature>
<dbReference type="InterPro" id="IPR006195">
    <property type="entry name" value="aa-tRNA-synth_II"/>
</dbReference>
<dbReference type="InterPro" id="IPR004523">
    <property type="entry name" value="Asp-tRNA_synthase_2"/>
</dbReference>
<protein>
    <recommendedName>
        <fullName evidence="11">Probable aspartate--tRNA ligase, cytoplasmic</fullName>
        <ecNumber evidence="3">6.1.1.12</ecNumber>
    </recommendedName>
</protein>
<accession>A0A8H3UND4</accession>
<dbReference type="Proteomes" id="UP000490939">
    <property type="component" value="Unassembled WGS sequence"/>
</dbReference>
<dbReference type="Gene3D" id="3.30.930.10">
    <property type="entry name" value="Bira Bifunctional Protein, Domain 2"/>
    <property type="match status" value="1"/>
</dbReference>
<dbReference type="AlphaFoldDB" id="A0A8H3UND4"/>
<dbReference type="GO" id="GO:0006422">
    <property type="term" value="P:aspartyl-tRNA aminoacylation"/>
    <property type="evidence" value="ECO:0007669"/>
    <property type="project" value="InterPro"/>
</dbReference>
<dbReference type="PANTHER" id="PTHR43450">
    <property type="entry name" value="ASPARTYL-TRNA SYNTHETASE"/>
    <property type="match status" value="1"/>
</dbReference>
<evidence type="ECO:0000256" key="6">
    <source>
        <dbReference type="ARBA" id="ARBA00022741"/>
    </source>
</evidence>
<keyword evidence="8" id="KW-0648">Protein biosynthesis</keyword>
<dbReference type="InterPro" id="IPR002312">
    <property type="entry name" value="Asp/Asn-tRNA-synth_IIb"/>
</dbReference>
<keyword evidence="6" id="KW-0547">Nucleotide-binding</keyword>
<name>A0A8H3UND4_VENIN</name>
<evidence type="ECO:0000256" key="1">
    <source>
        <dbReference type="ARBA" id="ARBA00004496"/>
    </source>
</evidence>
<evidence type="ECO:0000256" key="3">
    <source>
        <dbReference type="ARBA" id="ARBA00012841"/>
    </source>
</evidence>
<dbReference type="Pfam" id="PF00152">
    <property type="entry name" value="tRNA-synt_2"/>
    <property type="match status" value="1"/>
</dbReference>
<dbReference type="EMBL" id="WNWR01000582">
    <property type="protein sequence ID" value="KAE9973741.1"/>
    <property type="molecule type" value="Genomic_DNA"/>
</dbReference>
<reference evidence="14 15" key="1">
    <citation type="submission" date="2019-07" db="EMBL/GenBank/DDBJ databases">
        <title>Venturia inaequalis Genome Resource.</title>
        <authorList>
            <person name="Lichtner F.J."/>
        </authorList>
    </citation>
    <scope>NUCLEOTIDE SEQUENCE [LARGE SCALE GENOMIC DNA]</scope>
    <source>
        <strain evidence="14 15">DMI_063113</strain>
    </source>
</reference>
<organism evidence="14 15">
    <name type="scientific">Venturia inaequalis</name>
    <name type="common">Apple scab fungus</name>
    <dbReference type="NCBI Taxonomy" id="5025"/>
    <lineage>
        <taxon>Eukaryota</taxon>
        <taxon>Fungi</taxon>
        <taxon>Dikarya</taxon>
        <taxon>Ascomycota</taxon>
        <taxon>Pezizomycotina</taxon>
        <taxon>Dothideomycetes</taxon>
        <taxon>Pleosporomycetidae</taxon>
        <taxon>Venturiales</taxon>
        <taxon>Venturiaceae</taxon>
        <taxon>Venturia</taxon>
    </lineage>
</organism>
<keyword evidence="9" id="KW-0030">Aminoacyl-tRNA synthetase</keyword>
<keyword evidence="15" id="KW-1185">Reference proteome</keyword>
<dbReference type="PANTHER" id="PTHR43450:SF1">
    <property type="entry name" value="ASPARTATE--TRNA LIGASE, CYTOPLASMIC"/>
    <property type="match status" value="1"/>
</dbReference>
<comment type="subcellular location">
    <subcellularLocation>
        <location evidence="1">Cytoplasm</location>
    </subcellularLocation>
</comment>
<evidence type="ECO:0000256" key="5">
    <source>
        <dbReference type="ARBA" id="ARBA00022598"/>
    </source>
</evidence>
<dbReference type="HAMAP" id="MF_02075">
    <property type="entry name" value="Asp_tRNA_synth_type2"/>
    <property type="match status" value="1"/>
</dbReference>
<evidence type="ECO:0000259" key="13">
    <source>
        <dbReference type="PROSITE" id="PS50862"/>
    </source>
</evidence>
<dbReference type="SUPFAM" id="SSF55681">
    <property type="entry name" value="Class II aaRS and biotin synthetases"/>
    <property type="match status" value="1"/>
</dbReference>
<evidence type="ECO:0000256" key="8">
    <source>
        <dbReference type="ARBA" id="ARBA00022917"/>
    </source>
</evidence>
<feature type="region of interest" description="Disordered" evidence="12">
    <location>
        <begin position="1"/>
        <end position="27"/>
    </location>
</feature>
<evidence type="ECO:0000313" key="15">
    <source>
        <dbReference type="Proteomes" id="UP000490939"/>
    </source>
</evidence>
<dbReference type="InterPro" id="IPR012340">
    <property type="entry name" value="NA-bd_OB-fold"/>
</dbReference>
<keyword evidence="4" id="KW-0963">Cytoplasm</keyword>
<dbReference type="GO" id="GO:0005524">
    <property type="term" value="F:ATP binding"/>
    <property type="evidence" value="ECO:0007669"/>
    <property type="project" value="UniProtKB-KW"/>
</dbReference>
<sequence>MAEEQQLPERPKEADENAEPSEGGEKLSKKALKKLEKEKEKASHIIILNISRPLTCIQAAKKAEMDKAAAAKKAEEEANDVSKGKYGDLPIVGSKDWKPFTQKRTKLEELGNEADGNEVLFRADIANARSQSAKLGFLNFRDGLDSIQAVIAVSEALSRQMVKFAVTIPAESMVDVIGTVKEPKEPVNSATISNREIHITQIWVISRSVPQLPIQVEDAEQAIPQEGATGDETGEGGRPIVSLNSRLNNRTVDLRSTLNHAIFEIRSGVRHAFVEYLEQRKFLTVDSPKLLGSPSEGGANVFEVKYYDKKAYLAQSPQLYKQMLIASRFKRVMEIGPVFRAENSNTSRHLSEYTSLDLEMEFTDDYSEVMFLIRDLLHYILTQLQTKFAKQTARVQQTYKAPPFQLPAKSEDVPILTYVEGIKMLNDAGIEASEDEDINSTQEKKLGDLVLEKYKSDFYILKEYPTAARAFYTFPKGGDLNAKFSNSFDFMMRGQEVLSGAQRIHNYEMLRERLTGLGLNPDDPGFKDYVSCFSYGCPPHGGGAFGIERIVLNWLDLKNVRLATLFPRDPSRVTP</sequence>
<dbReference type="InterPro" id="IPR004364">
    <property type="entry name" value="Aa-tRNA-synt_II"/>
</dbReference>
<evidence type="ECO:0000256" key="4">
    <source>
        <dbReference type="ARBA" id="ARBA00022490"/>
    </source>
</evidence>
<dbReference type="SUPFAM" id="SSF50249">
    <property type="entry name" value="Nucleic acid-binding proteins"/>
    <property type="match status" value="1"/>
</dbReference>
<evidence type="ECO:0000256" key="2">
    <source>
        <dbReference type="ARBA" id="ARBA00005312"/>
    </source>
</evidence>
<dbReference type="NCBIfam" id="NF003483">
    <property type="entry name" value="PRK05159.1"/>
    <property type="match status" value="1"/>
</dbReference>
<dbReference type="CDD" id="cd04320">
    <property type="entry name" value="AspRS_cyto_N"/>
    <property type="match status" value="1"/>
</dbReference>
<comment type="catalytic activity">
    <reaction evidence="10">
        <text>tRNA(Asp) + L-aspartate + ATP = L-aspartyl-tRNA(Asp) + AMP + diphosphate</text>
        <dbReference type="Rhea" id="RHEA:19649"/>
        <dbReference type="Rhea" id="RHEA-COMP:9660"/>
        <dbReference type="Rhea" id="RHEA-COMP:9678"/>
        <dbReference type="ChEBI" id="CHEBI:29991"/>
        <dbReference type="ChEBI" id="CHEBI:30616"/>
        <dbReference type="ChEBI" id="CHEBI:33019"/>
        <dbReference type="ChEBI" id="CHEBI:78442"/>
        <dbReference type="ChEBI" id="CHEBI:78516"/>
        <dbReference type="ChEBI" id="CHEBI:456215"/>
        <dbReference type="EC" id="6.1.1.12"/>
    </reaction>
</comment>
<evidence type="ECO:0000313" key="14">
    <source>
        <dbReference type="EMBL" id="KAE9973741.1"/>
    </source>
</evidence>
<dbReference type="Gene3D" id="2.40.50.140">
    <property type="entry name" value="Nucleic acid-binding proteins"/>
    <property type="match status" value="1"/>
</dbReference>
<gene>
    <name evidence="14" type="ORF">EG327_008997</name>
</gene>
<evidence type="ECO:0000256" key="12">
    <source>
        <dbReference type="SAM" id="MobiDB-lite"/>
    </source>
</evidence>
<proteinExistence type="inferred from homology"/>
<dbReference type="NCBIfam" id="TIGR00458">
    <property type="entry name" value="aspS_nondisc"/>
    <property type="match status" value="1"/>
</dbReference>
<comment type="caution">
    <text evidence="14">The sequence shown here is derived from an EMBL/GenBank/DDBJ whole genome shotgun (WGS) entry which is preliminary data.</text>
</comment>
<evidence type="ECO:0000256" key="11">
    <source>
        <dbReference type="ARBA" id="ARBA00070516"/>
    </source>
</evidence>
<dbReference type="GO" id="GO:0003723">
    <property type="term" value="F:RNA binding"/>
    <property type="evidence" value="ECO:0007669"/>
    <property type="project" value="TreeGrafter"/>
</dbReference>
<dbReference type="PROSITE" id="PS50862">
    <property type="entry name" value="AA_TRNA_LIGASE_II"/>
    <property type="match status" value="1"/>
</dbReference>
<dbReference type="CDD" id="cd00776">
    <property type="entry name" value="AsxRS_core"/>
    <property type="match status" value="1"/>
</dbReference>
<evidence type="ECO:0000256" key="9">
    <source>
        <dbReference type="ARBA" id="ARBA00023146"/>
    </source>
</evidence>